<evidence type="ECO:0000313" key="1">
    <source>
        <dbReference type="EMBL" id="PPR97063.1"/>
    </source>
</evidence>
<dbReference type="AlphaFoldDB" id="A0A2P5X147"/>
<protein>
    <submittedName>
        <fullName evidence="1">Uncharacterized protein</fullName>
    </submittedName>
</protein>
<dbReference type="Proteomes" id="UP000239757">
    <property type="component" value="Unassembled WGS sequence"/>
</dbReference>
<sequence length="198" mass="22767">MPNAFKFLKELQVNKRKLDERSHVELNAICSAILLNKEISSKDTHEPCSNHNKESTHEERRLRIGELDEWLTFKSKKHDKPKLRQNELNASPNQLKVGHKVSLDAADPHIDTAKLNEEIPLTVLSIFPFGTVEVSHPNFGTFKAELRAHGRAPRLTYRLMNLYDHRSILLHSHADYPPKLEFKECIHHSGSFTSLPIL</sequence>
<gene>
    <name evidence="1" type="ORF">GOBAR_AA23605</name>
</gene>
<dbReference type="EMBL" id="KZ665937">
    <property type="protein sequence ID" value="PPR97063.1"/>
    <property type="molecule type" value="Genomic_DNA"/>
</dbReference>
<reference evidence="1 2" key="1">
    <citation type="submission" date="2015-01" db="EMBL/GenBank/DDBJ databases">
        <title>Genome of allotetraploid Gossypium barbadense reveals genomic plasticity and fiber elongation in cotton evolution.</title>
        <authorList>
            <person name="Chen X."/>
            <person name="Liu X."/>
            <person name="Zhao B."/>
            <person name="Zheng H."/>
            <person name="Hu Y."/>
            <person name="Lu G."/>
            <person name="Yang C."/>
            <person name="Chen J."/>
            <person name="Shan C."/>
            <person name="Zhang L."/>
            <person name="Zhou Y."/>
            <person name="Wang L."/>
            <person name="Guo W."/>
            <person name="Bai Y."/>
            <person name="Ruan J."/>
            <person name="Shangguan X."/>
            <person name="Mao Y."/>
            <person name="Jiang J."/>
            <person name="Zhu Y."/>
            <person name="Lei J."/>
            <person name="Kang H."/>
            <person name="Chen S."/>
            <person name="He X."/>
            <person name="Wang R."/>
            <person name="Wang Y."/>
            <person name="Chen J."/>
            <person name="Wang L."/>
            <person name="Yu S."/>
            <person name="Wang B."/>
            <person name="Wei J."/>
            <person name="Song S."/>
            <person name="Lu X."/>
            <person name="Gao Z."/>
            <person name="Gu W."/>
            <person name="Deng X."/>
            <person name="Ma D."/>
            <person name="Wang S."/>
            <person name="Liang W."/>
            <person name="Fang L."/>
            <person name="Cai C."/>
            <person name="Zhu X."/>
            <person name="Zhou B."/>
            <person name="Zhang Y."/>
            <person name="Chen Z."/>
            <person name="Xu S."/>
            <person name="Zhu R."/>
            <person name="Wang S."/>
            <person name="Zhang T."/>
            <person name="Zhao G."/>
        </authorList>
    </citation>
    <scope>NUCLEOTIDE SEQUENCE [LARGE SCALE GENOMIC DNA]</scope>
    <source>
        <strain evidence="2">cv. Xinhai21</strain>
        <tissue evidence="1">Leaf</tissue>
    </source>
</reference>
<proteinExistence type="predicted"/>
<dbReference type="OrthoDB" id="1001300at2759"/>
<accession>A0A2P5X147</accession>
<evidence type="ECO:0000313" key="2">
    <source>
        <dbReference type="Proteomes" id="UP000239757"/>
    </source>
</evidence>
<organism evidence="1 2">
    <name type="scientific">Gossypium barbadense</name>
    <name type="common">Sea Island cotton</name>
    <name type="synonym">Hibiscus barbadensis</name>
    <dbReference type="NCBI Taxonomy" id="3634"/>
    <lineage>
        <taxon>Eukaryota</taxon>
        <taxon>Viridiplantae</taxon>
        <taxon>Streptophyta</taxon>
        <taxon>Embryophyta</taxon>
        <taxon>Tracheophyta</taxon>
        <taxon>Spermatophyta</taxon>
        <taxon>Magnoliopsida</taxon>
        <taxon>eudicotyledons</taxon>
        <taxon>Gunneridae</taxon>
        <taxon>Pentapetalae</taxon>
        <taxon>rosids</taxon>
        <taxon>malvids</taxon>
        <taxon>Malvales</taxon>
        <taxon>Malvaceae</taxon>
        <taxon>Malvoideae</taxon>
        <taxon>Gossypium</taxon>
    </lineage>
</organism>
<name>A0A2P5X147_GOSBA</name>